<dbReference type="PROSITE" id="PS51257">
    <property type="entry name" value="PROKAR_LIPOPROTEIN"/>
    <property type="match status" value="1"/>
</dbReference>
<dbReference type="InterPro" id="IPR013783">
    <property type="entry name" value="Ig-like_fold"/>
</dbReference>
<dbReference type="Proteomes" id="UP001610100">
    <property type="component" value="Unassembled WGS sequence"/>
</dbReference>
<comment type="caution">
    <text evidence="1">The sequence shown here is derived from an EMBL/GenBank/DDBJ whole genome shotgun (WGS) entry which is preliminary data.</text>
</comment>
<reference evidence="1 2" key="1">
    <citation type="submission" date="2024-02" db="EMBL/GenBank/DDBJ databases">
        <title>A Gaetbulibacter species isolated from tidal flats and genomic insights of their niches.</title>
        <authorList>
            <person name="Ye Y."/>
        </authorList>
    </citation>
    <scope>NUCLEOTIDE SEQUENCE [LARGE SCALE GENOMIC DNA]</scope>
    <source>
        <strain evidence="1 2">KYW382</strain>
    </source>
</reference>
<keyword evidence="2" id="KW-1185">Reference proteome</keyword>
<evidence type="ECO:0000313" key="2">
    <source>
        <dbReference type="Proteomes" id="UP001610100"/>
    </source>
</evidence>
<evidence type="ECO:0000313" key="1">
    <source>
        <dbReference type="EMBL" id="MFH6771092.1"/>
    </source>
</evidence>
<gene>
    <name evidence="1" type="ORF">V8G58_04030</name>
</gene>
<dbReference type="EMBL" id="JBAWKB010000001">
    <property type="protein sequence ID" value="MFH6771092.1"/>
    <property type="molecule type" value="Genomic_DNA"/>
</dbReference>
<evidence type="ECO:0008006" key="3">
    <source>
        <dbReference type="Google" id="ProtNLM"/>
    </source>
</evidence>
<dbReference type="Gene3D" id="2.60.120.260">
    <property type="entry name" value="Galactose-binding domain-like"/>
    <property type="match status" value="3"/>
</dbReference>
<dbReference type="Gene3D" id="2.60.40.10">
    <property type="entry name" value="Immunoglobulins"/>
    <property type="match status" value="1"/>
</dbReference>
<protein>
    <recommendedName>
        <fullName evidence="3">PKD domain-containing protein</fullName>
    </recommendedName>
</protein>
<organism evidence="1 2">
    <name type="scientific">Gaetbulibacter aestuarii</name>
    <dbReference type="NCBI Taxonomy" id="1502358"/>
    <lineage>
        <taxon>Bacteria</taxon>
        <taxon>Pseudomonadati</taxon>
        <taxon>Bacteroidota</taxon>
        <taxon>Flavobacteriia</taxon>
        <taxon>Flavobacteriales</taxon>
        <taxon>Flavobacteriaceae</taxon>
        <taxon>Gaetbulibacter</taxon>
    </lineage>
</organism>
<proteinExistence type="predicted"/>
<dbReference type="RefSeq" id="WP_344739978.1">
    <property type="nucleotide sequence ID" value="NZ_BAABAY010000001.1"/>
</dbReference>
<sequence length="670" mass="71625">MKTLKYLISFVLVLLVSCDQDNHDLSFVESHRAPSDISLAFQITQDNSGLVSITPNGQGAVTYNIDLGDGTTDKASVKQGESFEHVYAEGTYSLTVEAIGLTGLKNVITQDLVVSFKAPENLAIDAQIDPTNPFRVLVSATADFAAAFEVYFDTSNPDEVATPLQLDGTVGFEYSAVGDYTLKVVALSGGAESTEGTTTVTVNVPVEMPVDFEIFDASKFIGFGGASAEVVPNPDMNGNNSATVGKTVKNGPEVWAGDVIILSSPIDFSNKKVINLDVWSPRPGGKLLFKLENLNDAGIFVEKEVTLQGNSAWENVSIDFTGLLDPNQTYQKLVWFFDFGTVGTGGPDWTFYVDNIKQDYAGVPISQMVQDFEGPAPTFIDFGGAGTQVIANPDASGINTSANVAALTKGNGAEVWAGSFFETGTPIDLSTFSSINVKTWSPKVGITVKLKLENVDASVTYEVDQTTTVANAWENLLFDFSSAPAADYVRVVMFFDFGTGGDGTTYYYDDVELKGTGQLQPLGFQDFEGAAPAFTGFGGASSQVISNPDMSGVNTSANVAELVKGNGSEVWAGTFFEVGTPLDLTSYTSISLKTWSPKSGITVKLKLENIDASVTHEVDMTTTVANSWETLTYDFSAAPAADYVRVVIFFDFGTAGDGSSYYYDDFTLTN</sequence>
<accession>A0ABW7MZA2</accession>
<name>A0ABW7MZA2_9FLAO</name>